<dbReference type="InterPro" id="IPR027417">
    <property type="entry name" value="P-loop_NTPase"/>
</dbReference>
<evidence type="ECO:0000256" key="16">
    <source>
        <dbReference type="PROSITE-ProRule" id="PRU00560"/>
    </source>
</evidence>
<feature type="binding site" evidence="16">
    <location>
        <begin position="29"/>
        <end position="36"/>
    </location>
    <ligand>
        <name>ATP</name>
        <dbReference type="ChEBI" id="CHEBI:30616"/>
    </ligand>
</feature>
<dbReference type="GO" id="GO:0005524">
    <property type="term" value="F:ATP binding"/>
    <property type="evidence" value="ECO:0007669"/>
    <property type="project" value="UniProtKB-UniRule"/>
</dbReference>
<evidence type="ECO:0000256" key="2">
    <source>
        <dbReference type="ARBA" id="ARBA00022723"/>
    </source>
</evidence>
<keyword evidence="8 15" id="KW-0067">ATP-binding</keyword>
<dbReference type="Proteomes" id="UP000255279">
    <property type="component" value="Unassembled WGS sequence"/>
</dbReference>
<dbReference type="OrthoDB" id="9810135at2"/>
<evidence type="ECO:0000256" key="5">
    <source>
        <dbReference type="ARBA" id="ARBA00022801"/>
    </source>
</evidence>
<dbReference type="Gene3D" id="3.90.320.10">
    <property type="match status" value="1"/>
</dbReference>
<comment type="domain">
    <text evidence="15">The N-terminal DNA-binding domain is a ssDNA-dependent ATPase and has ATP-dependent 3'-5' helicase function. This domain interacts with RecC.</text>
</comment>
<dbReference type="Gene3D" id="3.30.160.800">
    <property type="match status" value="1"/>
</dbReference>
<evidence type="ECO:0000313" key="22">
    <source>
        <dbReference type="Proteomes" id="UP000190435"/>
    </source>
</evidence>
<evidence type="ECO:0000256" key="8">
    <source>
        <dbReference type="ARBA" id="ARBA00022840"/>
    </source>
</evidence>
<proteinExistence type="inferred from homology"/>
<dbReference type="InterPro" id="IPR011604">
    <property type="entry name" value="PDDEXK-like_dom_sf"/>
</dbReference>
<dbReference type="PANTHER" id="PTHR11070:SF23">
    <property type="entry name" value="RECBCD ENZYME SUBUNIT RECB"/>
    <property type="match status" value="1"/>
</dbReference>
<accession>A0A1T0A2Q8</accession>
<evidence type="ECO:0000256" key="4">
    <source>
        <dbReference type="ARBA" id="ARBA00022763"/>
    </source>
</evidence>
<comment type="function">
    <text evidence="15">A helicase/nuclease that prepares dsDNA breaks (DSB) for recombinational DNA repair. Binds to DSBs and unwinds DNA via a highly rapid and processive ATP-dependent bidirectional helicase activity. Unwinds dsDNA until it encounters a Chi (crossover hotspot instigator) sequence from the 3' direction. Cuts ssDNA a few nucleotides 3' to the Chi site. The properties and activities of the enzyme are changed at Chi. The Chi-altered holoenzyme produces a long 3'-ssDNA overhang and facilitates RecA-binding to the ssDNA for homologous DNA recombination and repair. Holoenzyme degrades any linearized DNA that is unable to undergo homologous recombination. In the holoenzyme this subunit contributes ATPase, 3'-5' helicase, exonuclease activity and loads RecA onto ssDNA.</text>
</comment>
<dbReference type="Proteomes" id="UP000190435">
    <property type="component" value="Unassembled WGS sequence"/>
</dbReference>
<keyword evidence="10 15" id="KW-0238">DNA-binding</keyword>
<dbReference type="InterPro" id="IPR004586">
    <property type="entry name" value="RecB"/>
</dbReference>
<keyword evidence="1 15" id="KW-0540">Nuclease</keyword>
<dbReference type="STRING" id="34060.B0181_05120"/>
<feature type="compositionally biased region" description="Basic and acidic residues" evidence="17">
    <location>
        <begin position="753"/>
        <end position="762"/>
    </location>
</feature>
<dbReference type="HAMAP" id="MF_01485">
    <property type="entry name" value="RecB"/>
    <property type="match status" value="1"/>
</dbReference>
<evidence type="ECO:0000256" key="9">
    <source>
        <dbReference type="ARBA" id="ARBA00022842"/>
    </source>
</evidence>
<keyword evidence="7 15" id="KW-0269">Exonuclease</keyword>
<evidence type="ECO:0000256" key="10">
    <source>
        <dbReference type="ARBA" id="ARBA00023125"/>
    </source>
</evidence>
<dbReference type="InterPro" id="IPR014017">
    <property type="entry name" value="DNA_helicase_UvrD-like_C"/>
</dbReference>
<dbReference type="Gene3D" id="3.40.50.300">
    <property type="entry name" value="P-loop containing nucleotide triphosphate hydrolases"/>
    <property type="match status" value="3"/>
</dbReference>
<dbReference type="Pfam" id="PF00580">
    <property type="entry name" value="UvrD-helicase"/>
    <property type="match status" value="1"/>
</dbReference>
<sequence length="1408" mass="155900">MTTSPNTQIAQNLPPALACSLKGGYLIEASAGTGKTWTLTGILLRLLIEEKYAPEQIIATTFTKAAAAEMQERIHARLANFYRYVSWLVLMRGENPEWFLLEKLNNDDDKQAKLDAILDEICQAAKTAGIADSDDPINRHLLGVLLTSAEPRAPELAKSRAQLLLATLDKLFIGTLDSLAQKWLREFAAEIGHKSETEITNQTRDVVRAILHDELRAEHSRLLSQPNLYALLKDDLKVLQDVDAAESAISLPLQFFGVPIDDISVPNDEDVLQAQAAFGDVAKADLSSVADFFDIESLKTLGVAQRATWQKSLHELPAVLSLMGEHGAAFTNHTNEAQNKWLANLIKTYNEGKLNSETAFKKGAKDADKARFETVMDVLVRLVNACQSLTHIRTAYQQSLYQKLAVLVQQKLGAVLETLGKTTFSLQIDRLNQALKTNPNIARHIRHQYPVALIDEAQDVNGAQVTLIQEVYLNALKMDAKNGKTRGFLLLVGDPKQAIYRFRGGDVTNYNAMKALGSTKQTVRDDGDFGNDRDGGFGENLTENSGNIIKKNLINQDLTLTVNRRSNAALIHALNEWFANSGASEHHNHAYLGTNIFYQPITAHNTDKRLSWQTGETTGAALGTSPLAVLNIKYDKQAEYSEHELIAMHMNSLLQDGHRIQDGANARQILPQDLAFLARSRTDLAQMKDALDWLNIPSAAAKESSVFHTPAADDVRTLLLACLDGAADTVSSLLTSGLFGLTLDDVAAMQLAQDEKTPKSQTDEQNSNAHSSANLNSSINPDAWVQVLSYLQKVRERWQRFGVANALNFALMTNPLRQTPTNAAPEEQESLWLTTATHGERYVADLWQLTEIISAQSMPSEVRLLAWFDEQIAQAASDTPEQYLRRPLPSELGVNLMTIHGSKGLEFPIVYVFGLDKKPMLNRENFYPYSDENFTRRISPTPDKIDNNQQIVKDFYKNLNDAESVDEERRLGYVALTRASEQTFVVGCDAAKNESLDKRALFLWLESAQKELALPERLADVMDWIVLDDDTPLCKAAYQQTSLNALPIAYADWAQVLPVQSFYGAQKTSFTALNAHHAHAQNTSQNSAVHLASTPDYDDIAALGEQDLPAPVPTDDIRYRLPRGANIGTFLHQVLESADFGDEKHVSQTIDRTVRTLNLPVELLSQKAQAQTLMGKGSAPDFGVDDSMHKALIAWIMATAWGEFAASGAVLAKLNAQNSAREMKFLLGLGKNFSIAGLNAAFEAHSDRPVRLDDVDAGTPAWYRHLSGEIDLLYECAGKFYVVDYKSNFLGSTPQDYQQDALTEAMDKAGYWLQAAIYQVALHRLLRLRIKDYVGNEARYLGAVEYVFLRGLDSGLGSGLDNGLNNDNLNNNSAELKKSPETKTQSQFGRLVWQVPLPLVLALDELFD</sequence>
<dbReference type="EMBL" id="MUXU01000034">
    <property type="protein sequence ID" value="OOR90040.1"/>
    <property type="molecule type" value="Genomic_DNA"/>
</dbReference>
<keyword evidence="6 15" id="KW-0347">Helicase</keyword>
<keyword evidence="3 15" id="KW-0547">Nucleotide-binding</keyword>
<dbReference type="EC" id="5.6.2.4" evidence="15"/>
<evidence type="ECO:0000256" key="6">
    <source>
        <dbReference type="ARBA" id="ARBA00022806"/>
    </source>
</evidence>
<dbReference type="InterPro" id="IPR000212">
    <property type="entry name" value="DNA_helicase_UvrD/REP"/>
</dbReference>
<keyword evidence="22" id="KW-1185">Reference proteome</keyword>
<feature type="domain" description="UvrD-like helicase C-terminal" evidence="19">
    <location>
        <begin position="593"/>
        <end position="904"/>
    </location>
</feature>
<evidence type="ECO:0000256" key="15">
    <source>
        <dbReference type="HAMAP-Rule" id="MF_01485"/>
    </source>
</evidence>
<gene>
    <name evidence="15 21" type="primary">recB</name>
    <name evidence="20" type="ORF">B0181_05120</name>
    <name evidence="21" type="ORF">NCTC10293_02238</name>
</gene>
<keyword evidence="2 15" id="KW-0479">Metal-binding</keyword>
<protein>
    <recommendedName>
        <fullName evidence="15">RecBCD enzyme subunit RecB</fullName>
        <ecNumber evidence="15">3.1.11.5</ecNumber>
        <ecNumber evidence="15">5.6.2.4</ecNumber>
    </recommendedName>
    <alternativeName>
        <fullName evidence="15">DNA 3'-5' helicase subunit RecB</fullName>
    </alternativeName>
    <alternativeName>
        <fullName evidence="15">Exonuclease V subunit RecB</fullName>
        <shortName evidence="15">ExoV subunit RecB</shortName>
    </alternativeName>
    <alternativeName>
        <fullName evidence="15">Helicase/nuclease RecBCD subunit RecB</fullName>
    </alternativeName>
</protein>
<dbReference type="EC" id="3.1.11.5" evidence="15"/>
<organism evidence="20 22">
    <name type="scientific">Moraxella caviae</name>
    <dbReference type="NCBI Taxonomy" id="34060"/>
    <lineage>
        <taxon>Bacteria</taxon>
        <taxon>Pseudomonadati</taxon>
        <taxon>Pseudomonadota</taxon>
        <taxon>Gammaproteobacteria</taxon>
        <taxon>Moraxellales</taxon>
        <taxon>Moraxellaceae</taxon>
        <taxon>Moraxella</taxon>
    </lineage>
</organism>
<name>A0A1T0A2Q8_9GAMM</name>
<evidence type="ECO:0000256" key="1">
    <source>
        <dbReference type="ARBA" id="ARBA00022722"/>
    </source>
</evidence>
<dbReference type="GO" id="GO:0000724">
    <property type="term" value="P:double-strand break repair via homologous recombination"/>
    <property type="evidence" value="ECO:0007669"/>
    <property type="project" value="UniProtKB-UniRule"/>
</dbReference>
<dbReference type="GO" id="GO:0003677">
    <property type="term" value="F:DNA binding"/>
    <property type="evidence" value="ECO:0007669"/>
    <property type="project" value="UniProtKB-UniRule"/>
</dbReference>
<keyword evidence="11 15" id="KW-0234">DNA repair</keyword>
<evidence type="ECO:0000256" key="12">
    <source>
        <dbReference type="ARBA" id="ARBA00023235"/>
    </source>
</evidence>
<dbReference type="InterPro" id="IPR011335">
    <property type="entry name" value="Restrct_endonuc-II-like"/>
</dbReference>
<dbReference type="InterPro" id="IPR038726">
    <property type="entry name" value="PDDEXK_AddAB-type"/>
</dbReference>
<evidence type="ECO:0000313" key="21">
    <source>
        <dbReference type="EMBL" id="STZ14641.1"/>
    </source>
</evidence>
<feature type="compositionally biased region" description="Low complexity" evidence="17">
    <location>
        <begin position="766"/>
        <end position="775"/>
    </location>
</feature>
<evidence type="ECO:0000256" key="14">
    <source>
        <dbReference type="ARBA" id="ARBA00048988"/>
    </source>
</evidence>
<keyword evidence="4 15" id="KW-0227">DNA damage</keyword>
<dbReference type="Gene3D" id="1.10.486.10">
    <property type="entry name" value="PCRA, domain 4"/>
    <property type="match status" value="1"/>
</dbReference>
<keyword evidence="9 15" id="KW-0460">Magnesium</keyword>
<dbReference type="PROSITE" id="PS51198">
    <property type="entry name" value="UVRD_HELICASE_ATP_BIND"/>
    <property type="match status" value="1"/>
</dbReference>
<evidence type="ECO:0000256" key="3">
    <source>
        <dbReference type="ARBA" id="ARBA00022741"/>
    </source>
</evidence>
<evidence type="ECO:0000256" key="11">
    <source>
        <dbReference type="ARBA" id="ARBA00023204"/>
    </source>
</evidence>
<evidence type="ECO:0000256" key="13">
    <source>
        <dbReference type="ARBA" id="ARBA00034617"/>
    </source>
</evidence>
<comment type="subunit">
    <text evidence="15">Heterotrimer of RecB, RecC and RecD. All subunits contribute to DNA-binding. Interacts with RecA.</text>
</comment>
<dbReference type="EMBL" id="UGQE01000004">
    <property type="protein sequence ID" value="STZ14641.1"/>
    <property type="molecule type" value="Genomic_DNA"/>
</dbReference>
<reference evidence="21 23" key="2">
    <citation type="submission" date="2018-06" db="EMBL/GenBank/DDBJ databases">
        <authorList>
            <consortium name="Pathogen Informatics"/>
            <person name="Doyle S."/>
        </authorList>
    </citation>
    <scope>NUCLEOTIDE SEQUENCE [LARGE SCALE GENOMIC DNA]</scope>
    <source>
        <strain evidence="21 23">NCTC10293</strain>
    </source>
</reference>
<feature type="region of interest" description="Disordered" evidence="17">
    <location>
        <begin position="753"/>
        <end position="775"/>
    </location>
</feature>
<comment type="similarity">
    <text evidence="15">Belongs to the helicase family. UvrD subfamily.</text>
</comment>
<dbReference type="GO" id="GO:0043138">
    <property type="term" value="F:3'-5' DNA helicase activity"/>
    <property type="evidence" value="ECO:0007669"/>
    <property type="project" value="UniProtKB-UniRule"/>
</dbReference>
<dbReference type="InterPro" id="IPR014016">
    <property type="entry name" value="UvrD-like_ATP-bd"/>
</dbReference>
<evidence type="ECO:0000259" key="18">
    <source>
        <dbReference type="PROSITE" id="PS51198"/>
    </source>
</evidence>
<reference evidence="20 22" key="1">
    <citation type="submission" date="2017-02" db="EMBL/GenBank/DDBJ databases">
        <title>Draft genome sequence of Moraxella caviae CCUG 355 type strain.</title>
        <authorList>
            <person name="Engstrom-Jakobsson H."/>
            <person name="Salva-Serra F."/>
            <person name="Thorell K."/>
            <person name="Gonzales-Siles L."/>
            <person name="Karlsson R."/>
            <person name="Boulund F."/>
            <person name="Engstrand L."/>
            <person name="Moore E."/>
        </authorList>
    </citation>
    <scope>NUCLEOTIDE SEQUENCE [LARGE SCALE GENOMIC DNA]</scope>
    <source>
        <strain evidence="20 22">CCUG 355</strain>
    </source>
</reference>
<dbReference type="Pfam" id="PF12705">
    <property type="entry name" value="PDDEXK_1"/>
    <property type="match status" value="1"/>
</dbReference>
<feature type="binding site" evidence="15">
    <location>
        <position position="1271"/>
    </location>
    <ligand>
        <name>Mg(2+)</name>
        <dbReference type="ChEBI" id="CHEBI:18420"/>
    </ligand>
</feature>
<evidence type="ECO:0000259" key="19">
    <source>
        <dbReference type="PROSITE" id="PS51217"/>
    </source>
</evidence>
<dbReference type="GO" id="GO:0008854">
    <property type="term" value="F:exodeoxyribonuclease V activity"/>
    <property type="evidence" value="ECO:0007669"/>
    <property type="project" value="UniProtKB-EC"/>
</dbReference>
<dbReference type="RefSeq" id="WP_078276434.1">
    <property type="nucleotide sequence ID" value="NZ_CAACXO010000080.1"/>
</dbReference>
<keyword evidence="12 15" id="KW-0413">Isomerase</keyword>
<feature type="binding site" evidence="15">
    <location>
        <position position="1284"/>
    </location>
    <ligand>
        <name>Mg(2+)</name>
        <dbReference type="ChEBI" id="CHEBI:18420"/>
    </ligand>
</feature>
<feature type="domain" description="UvrD-like helicase ATP-binding" evidence="18">
    <location>
        <begin position="8"/>
        <end position="567"/>
    </location>
</feature>
<keyword evidence="5 15" id="KW-0378">Hydrolase</keyword>
<dbReference type="PANTHER" id="PTHR11070">
    <property type="entry name" value="UVRD / RECB / PCRA DNA HELICASE FAMILY MEMBER"/>
    <property type="match status" value="1"/>
</dbReference>
<dbReference type="GO" id="GO:0009338">
    <property type="term" value="C:exodeoxyribonuclease V complex"/>
    <property type="evidence" value="ECO:0007669"/>
    <property type="project" value="TreeGrafter"/>
</dbReference>
<dbReference type="SUPFAM" id="SSF52980">
    <property type="entry name" value="Restriction endonuclease-like"/>
    <property type="match status" value="1"/>
</dbReference>
<feature type="binding site" evidence="15">
    <location>
        <position position="1132"/>
    </location>
    <ligand>
        <name>Mg(2+)</name>
        <dbReference type="ChEBI" id="CHEBI:18420"/>
    </ligand>
</feature>
<comment type="domain">
    <text evidence="15">The C-terminal domain has nuclease activity and interacts with RecD. It interacts with RecA, facilitating its loading onto ssDNA.</text>
</comment>
<dbReference type="SUPFAM" id="SSF52540">
    <property type="entry name" value="P-loop containing nucleoside triphosphate hydrolases"/>
    <property type="match status" value="1"/>
</dbReference>
<comment type="catalytic activity">
    <reaction evidence="13 15">
        <text>Couples ATP hydrolysis with the unwinding of duplex DNA by translocating in the 3'-5' direction.</text>
        <dbReference type="EC" id="5.6.2.4"/>
    </reaction>
</comment>
<comment type="catalytic activity">
    <reaction evidence="14 15">
        <text>ATP + H2O = ADP + phosphate + H(+)</text>
        <dbReference type="Rhea" id="RHEA:13065"/>
        <dbReference type="ChEBI" id="CHEBI:15377"/>
        <dbReference type="ChEBI" id="CHEBI:15378"/>
        <dbReference type="ChEBI" id="CHEBI:30616"/>
        <dbReference type="ChEBI" id="CHEBI:43474"/>
        <dbReference type="ChEBI" id="CHEBI:456216"/>
        <dbReference type="EC" id="5.6.2.4"/>
    </reaction>
</comment>
<evidence type="ECO:0000256" key="7">
    <source>
        <dbReference type="ARBA" id="ARBA00022839"/>
    </source>
</evidence>
<dbReference type="Pfam" id="PF13361">
    <property type="entry name" value="UvrD_C"/>
    <property type="match status" value="1"/>
</dbReference>
<comment type="catalytic activity">
    <reaction evidence="15">
        <text>Exonucleolytic cleavage (in the presence of ATP) in either 5'- to 3'- or 3'- to 5'-direction to yield 5'-phosphooligonucleotides.</text>
        <dbReference type="EC" id="3.1.11.5"/>
    </reaction>
</comment>
<feature type="region of interest" description="DNA-binding and helicase activity, interacts with RecC" evidence="15">
    <location>
        <begin position="1"/>
        <end position="1040"/>
    </location>
</feature>
<evidence type="ECO:0000313" key="20">
    <source>
        <dbReference type="EMBL" id="OOR90040.1"/>
    </source>
</evidence>
<comment type="miscellaneous">
    <text evidence="15">In the RecBCD complex, RecB has a slow 3'-5' helicase, an exonuclease activity and loads RecA onto ssDNA, RecD has a fast 5'-3' helicase activity, while RecC stimulates the ATPase and processivity of the RecB helicase and contributes to recognition of the Chi site.</text>
</comment>
<dbReference type="GO" id="GO:0000287">
    <property type="term" value="F:magnesium ion binding"/>
    <property type="evidence" value="ECO:0007669"/>
    <property type="project" value="UniProtKB-UniRule"/>
</dbReference>
<evidence type="ECO:0000256" key="17">
    <source>
        <dbReference type="SAM" id="MobiDB-lite"/>
    </source>
</evidence>
<comment type="cofactor">
    <cofactor evidence="15">
        <name>Mg(2+)</name>
        <dbReference type="ChEBI" id="CHEBI:18420"/>
    </cofactor>
    <text evidence="15">Binds 1 Mg(2+) ion per subunit.</text>
</comment>
<feature type="region of interest" description="Nuclease activity, interacts with RecD and RecA" evidence="15">
    <location>
        <begin position="1052"/>
        <end position="1408"/>
    </location>
</feature>
<dbReference type="GO" id="GO:0005829">
    <property type="term" value="C:cytosol"/>
    <property type="evidence" value="ECO:0007669"/>
    <property type="project" value="TreeGrafter"/>
</dbReference>
<dbReference type="CDD" id="cd22352">
    <property type="entry name" value="RecB_C-like"/>
    <property type="match status" value="1"/>
</dbReference>
<evidence type="ECO:0000313" key="23">
    <source>
        <dbReference type="Proteomes" id="UP000255279"/>
    </source>
</evidence>
<feature type="active site" description="For nuclease activity" evidence="15">
    <location>
        <position position="1284"/>
    </location>
</feature>
<dbReference type="PROSITE" id="PS51217">
    <property type="entry name" value="UVRD_HELICASE_CTER"/>
    <property type="match status" value="1"/>
</dbReference>